<feature type="repeat" description="TPR" evidence="3">
    <location>
        <begin position="1153"/>
        <end position="1186"/>
    </location>
</feature>
<dbReference type="InterPro" id="IPR019734">
    <property type="entry name" value="TPR_rpt"/>
</dbReference>
<dbReference type="InterPro" id="IPR011990">
    <property type="entry name" value="TPR-like_helical_dom_sf"/>
</dbReference>
<evidence type="ECO:0000256" key="2">
    <source>
        <dbReference type="ARBA" id="ARBA00022803"/>
    </source>
</evidence>
<feature type="repeat" description="TPR" evidence="3">
    <location>
        <begin position="700"/>
        <end position="733"/>
    </location>
</feature>
<keyword evidence="2 3" id="KW-0802">TPR repeat</keyword>
<dbReference type="PROSITE" id="PS50293">
    <property type="entry name" value="TPR_REGION"/>
    <property type="match status" value="1"/>
</dbReference>
<accession>A0A1V9ZVD5</accession>
<gene>
    <name evidence="5" type="ORF">THRCLA_05631</name>
</gene>
<dbReference type="OrthoDB" id="1658288at2759"/>
<evidence type="ECO:0000256" key="1">
    <source>
        <dbReference type="ARBA" id="ARBA00022737"/>
    </source>
</evidence>
<dbReference type="Proteomes" id="UP000243217">
    <property type="component" value="Unassembled WGS sequence"/>
</dbReference>
<name>A0A1V9ZVD5_9STRA</name>
<feature type="region of interest" description="Disordered" evidence="4">
    <location>
        <begin position="1"/>
        <end position="32"/>
    </location>
</feature>
<feature type="repeat" description="TPR" evidence="3">
    <location>
        <begin position="768"/>
        <end position="801"/>
    </location>
</feature>
<feature type="repeat" description="TPR" evidence="3">
    <location>
        <begin position="851"/>
        <end position="884"/>
    </location>
</feature>
<dbReference type="SUPFAM" id="SSF48452">
    <property type="entry name" value="TPR-like"/>
    <property type="match status" value="6"/>
</dbReference>
<dbReference type="PANTHER" id="PTHR44858">
    <property type="entry name" value="TETRATRICOPEPTIDE REPEAT PROTEIN 6"/>
    <property type="match status" value="1"/>
</dbReference>
<feature type="repeat" description="TPR" evidence="3">
    <location>
        <begin position="155"/>
        <end position="188"/>
    </location>
</feature>
<evidence type="ECO:0000313" key="5">
    <source>
        <dbReference type="EMBL" id="OQS01954.1"/>
    </source>
</evidence>
<dbReference type="Pfam" id="PF13432">
    <property type="entry name" value="TPR_16"/>
    <property type="match status" value="3"/>
</dbReference>
<evidence type="ECO:0000256" key="3">
    <source>
        <dbReference type="PROSITE-ProRule" id="PRU00339"/>
    </source>
</evidence>
<dbReference type="PANTHER" id="PTHR44858:SF1">
    <property type="entry name" value="UDP-N-ACETYLGLUCOSAMINE--PEPTIDE N-ACETYLGLUCOSAMINYLTRANSFERASE SPINDLY-RELATED"/>
    <property type="match status" value="1"/>
</dbReference>
<proteinExistence type="predicted"/>
<dbReference type="AlphaFoldDB" id="A0A1V9ZVD5"/>
<protein>
    <submittedName>
        <fullName evidence="5">Uncharacterized protein</fullName>
    </submittedName>
</protein>
<keyword evidence="1" id="KW-0677">Repeat</keyword>
<comment type="caution">
    <text evidence="5">The sequence shown here is derived from an EMBL/GenBank/DDBJ whole genome shotgun (WGS) entry which is preliminary data.</text>
</comment>
<dbReference type="InterPro" id="IPR050498">
    <property type="entry name" value="Ycf3"/>
</dbReference>
<dbReference type="Gene3D" id="1.25.40.10">
    <property type="entry name" value="Tetratricopeptide repeat domain"/>
    <property type="match status" value="9"/>
</dbReference>
<evidence type="ECO:0000256" key="4">
    <source>
        <dbReference type="SAM" id="MobiDB-lite"/>
    </source>
</evidence>
<dbReference type="PROSITE" id="PS50005">
    <property type="entry name" value="TPR"/>
    <property type="match status" value="6"/>
</dbReference>
<evidence type="ECO:0000313" key="6">
    <source>
        <dbReference type="Proteomes" id="UP000243217"/>
    </source>
</evidence>
<dbReference type="EMBL" id="JNBS01001324">
    <property type="protein sequence ID" value="OQS01954.1"/>
    <property type="molecule type" value="Genomic_DNA"/>
</dbReference>
<dbReference type="SMART" id="SM00028">
    <property type="entry name" value="TPR"/>
    <property type="match status" value="19"/>
</dbReference>
<feature type="non-terminal residue" evidence="5">
    <location>
        <position position="1"/>
    </location>
</feature>
<feature type="repeat" description="TPR" evidence="3">
    <location>
        <begin position="1119"/>
        <end position="1152"/>
    </location>
</feature>
<keyword evidence="6" id="KW-1185">Reference proteome</keyword>
<feature type="compositionally biased region" description="Polar residues" evidence="4">
    <location>
        <begin position="1"/>
        <end position="15"/>
    </location>
</feature>
<dbReference type="Pfam" id="PF14559">
    <property type="entry name" value="TPR_19"/>
    <property type="match status" value="1"/>
</dbReference>
<reference evidence="5 6" key="1">
    <citation type="journal article" date="2014" name="Genome Biol. Evol.">
        <title>The secreted proteins of Achlya hypogyna and Thraustotheca clavata identify the ancestral oomycete secretome and reveal gene acquisitions by horizontal gene transfer.</title>
        <authorList>
            <person name="Misner I."/>
            <person name="Blouin N."/>
            <person name="Leonard G."/>
            <person name="Richards T.A."/>
            <person name="Lane C.E."/>
        </authorList>
    </citation>
    <scope>NUCLEOTIDE SEQUENCE [LARGE SCALE GENOMIC DNA]</scope>
    <source>
        <strain evidence="5 6">ATCC 34112</strain>
    </source>
</reference>
<organism evidence="5 6">
    <name type="scientific">Thraustotheca clavata</name>
    <dbReference type="NCBI Taxonomy" id="74557"/>
    <lineage>
        <taxon>Eukaryota</taxon>
        <taxon>Sar</taxon>
        <taxon>Stramenopiles</taxon>
        <taxon>Oomycota</taxon>
        <taxon>Saprolegniomycetes</taxon>
        <taxon>Saprolegniales</taxon>
        <taxon>Achlyaceae</taxon>
        <taxon>Thraustotheca</taxon>
    </lineage>
</organism>
<sequence length="1259" mass="142474">KIMARNSNSVISQIDQLEPPHTSGNKKKHKATIQDASVLNSSFVSENDRGLSLEELYEAALQAEKDKEWRRSTLLACACINIDKEWVEPIFLRARLCRRLGLWSQALKDLTSSLRLCPSNYRLHLQRAHIHTQLQDYGAAIHDLTSVLTQQPNCAEALVLRAQVYIKQNNISAAIKDYTAIIKSDPKNWRAFYERGLLRHKVIEGIVRDFEADTESQVSSPQLMMHVINDYASALHLGCELTDIVEAIGDVCLRLVECTQQPKHLLHTISALSGLIVMRDEIYSKAKQKKIKEPKSLTLHSCMLTQRGRLQTLIGELGKAAVDLDRAVVLDYHYAPAHFYRGALASLSAHDEPSRKNVEQYLTRSITLDPTITGAYIVRGGVYSADLRYNSALQDFKASAMLDPTLDAIWIQIGLVFLTHYHDCAACTTACSTALKNDRTLTQAIYLRAEALSRLNNSKAAIRDYARLVCLNPTDRFAHLSQGRLLLQMGQGRPALYSYMAFMELSEDKDEIDRITRGIAYRILSQHAKAVNEFKLAVEDNPTSENLYLLSESLHSMGDTEASLQIIERAIASDPLCAKSYLRRAQCYIGRGALKSAILEYDFAQSIAGKTELPRMTYERALCRTQLIVKCWQQLRQLQSKQVVECQFESNFKPGTPLPETLNQMELNVASMSAYIKNIYVETLNDFTKCLKLNAPETFVDVYIDRAELYAIGGEYKQAYEDLSNALAADPGNMRAYIHTGILHSHFSKLAASIEQYDLALLHHPNSAIAYYNRGVAYHKLGVWTQAEIDYTKSIALDETYMDTIRNRGVVRCHLSDYAGGIIFSLISKIKAGIVALTDFEQVHRNAPDDLELYLGLGYVYLKLGRFQEAIGLFRASASVNPRGIDAFLDVGNTFLTMGLFLSQTVNPLNALHSSNTKADTFKSLLQQARQCYQRALRLNPLSVDCRLNLAALFRALKDTPNAMRQYNMVREFAPNNQVYHEENAHILFENGSYEGAIKHWNQAITLTTTSNSIIEMEFTILINSPYEMDRPFSSSDAEGNMLDRLLQLKRVQVKEELKKYHHKLLADPTSREAKSINGIKKKLSIQLKERGTVYERMNMLEKARMEYLYAMYFDPLSYIVYFHIGTLSLRERRFPEALIHLNQAITLNPKLGIAYLNLGLTYMLVKAFENALEQFDMAATLIPECGFVWSNRACVLLKLSGEANRKKAVESLTKAMKCMPTYAPFYVFRGRVLTKQRQLHDAMVDFATALKMGFKDKL</sequence>
<dbReference type="STRING" id="74557.A0A1V9ZVD5"/>